<comment type="caution">
    <text evidence="2">The sequence shown here is derived from an EMBL/GenBank/DDBJ whole genome shotgun (WGS) entry which is preliminary data.</text>
</comment>
<proteinExistence type="predicted"/>
<keyword evidence="1" id="KW-0472">Membrane</keyword>
<evidence type="ECO:0000256" key="1">
    <source>
        <dbReference type="SAM" id="Phobius"/>
    </source>
</evidence>
<keyword evidence="3" id="KW-1185">Reference proteome</keyword>
<feature type="non-terminal residue" evidence="2">
    <location>
        <position position="137"/>
    </location>
</feature>
<keyword evidence="1" id="KW-0812">Transmembrane</keyword>
<dbReference type="PANTHER" id="PTHR46641:SF2">
    <property type="entry name" value="FMRFAMIDE RECEPTOR"/>
    <property type="match status" value="1"/>
</dbReference>
<keyword evidence="1" id="KW-1133">Transmembrane helix</keyword>
<evidence type="ECO:0000313" key="2">
    <source>
        <dbReference type="EMBL" id="KAH3746548.1"/>
    </source>
</evidence>
<evidence type="ECO:0000313" key="3">
    <source>
        <dbReference type="Proteomes" id="UP000828390"/>
    </source>
</evidence>
<gene>
    <name evidence="2" type="ORF">DPMN_180956</name>
</gene>
<evidence type="ECO:0008006" key="4">
    <source>
        <dbReference type="Google" id="ProtNLM"/>
    </source>
</evidence>
<dbReference type="PANTHER" id="PTHR46641">
    <property type="entry name" value="FMRFAMIDE RECEPTOR-RELATED"/>
    <property type="match status" value="1"/>
</dbReference>
<reference evidence="2" key="1">
    <citation type="journal article" date="2019" name="bioRxiv">
        <title>The Genome of the Zebra Mussel, Dreissena polymorpha: A Resource for Invasive Species Research.</title>
        <authorList>
            <person name="McCartney M.A."/>
            <person name="Auch B."/>
            <person name="Kono T."/>
            <person name="Mallez S."/>
            <person name="Zhang Y."/>
            <person name="Obille A."/>
            <person name="Becker A."/>
            <person name="Abrahante J.E."/>
            <person name="Garbe J."/>
            <person name="Badalamenti J.P."/>
            <person name="Herman A."/>
            <person name="Mangelson H."/>
            <person name="Liachko I."/>
            <person name="Sullivan S."/>
            <person name="Sone E.D."/>
            <person name="Koren S."/>
            <person name="Silverstein K.A.T."/>
            <person name="Beckman K.B."/>
            <person name="Gohl D.M."/>
        </authorList>
    </citation>
    <scope>NUCLEOTIDE SEQUENCE</scope>
    <source>
        <strain evidence="2">Duluth1</strain>
        <tissue evidence="2">Whole animal</tissue>
    </source>
</reference>
<dbReference type="InterPro" id="IPR052954">
    <property type="entry name" value="GPCR-Ligand_Int"/>
</dbReference>
<sequence length="137" mass="15537">MTDLSMTLVATGSGNMSDLHNMNLHGNESSNTYHQYETFYLRARFITGLVFYLIICVFGITSNIKSIIVMSQRKMRSSTNTYLFALEISDLIKLLFDLLYFPVTLLFQIDTPAAQKAHEMLYPYAHYVSNASPCISA</sequence>
<dbReference type="EMBL" id="JAIWYP010000010">
    <property type="protein sequence ID" value="KAH3746548.1"/>
    <property type="molecule type" value="Genomic_DNA"/>
</dbReference>
<feature type="transmembrane region" description="Helical" evidence="1">
    <location>
        <begin position="39"/>
        <end position="60"/>
    </location>
</feature>
<dbReference type="AlphaFoldDB" id="A0A9D4DDA9"/>
<dbReference type="SUPFAM" id="SSF81321">
    <property type="entry name" value="Family A G protein-coupled receptor-like"/>
    <property type="match status" value="1"/>
</dbReference>
<dbReference type="Proteomes" id="UP000828390">
    <property type="component" value="Unassembled WGS sequence"/>
</dbReference>
<name>A0A9D4DDA9_DREPO</name>
<reference evidence="2" key="2">
    <citation type="submission" date="2020-11" db="EMBL/GenBank/DDBJ databases">
        <authorList>
            <person name="McCartney M.A."/>
            <person name="Auch B."/>
            <person name="Kono T."/>
            <person name="Mallez S."/>
            <person name="Becker A."/>
            <person name="Gohl D.M."/>
            <person name="Silverstein K.A.T."/>
            <person name="Koren S."/>
            <person name="Bechman K.B."/>
            <person name="Herman A."/>
            <person name="Abrahante J.E."/>
            <person name="Garbe J."/>
        </authorList>
    </citation>
    <scope>NUCLEOTIDE SEQUENCE</scope>
    <source>
        <strain evidence="2">Duluth1</strain>
        <tissue evidence="2">Whole animal</tissue>
    </source>
</reference>
<accession>A0A9D4DDA9</accession>
<organism evidence="2 3">
    <name type="scientific">Dreissena polymorpha</name>
    <name type="common">Zebra mussel</name>
    <name type="synonym">Mytilus polymorpha</name>
    <dbReference type="NCBI Taxonomy" id="45954"/>
    <lineage>
        <taxon>Eukaryota</taxon>
        <taxon>Metazoa</taxon>
        <taxon>Spiralia</taxon>
        <taxon>Lophotrochozoa</taxon>
        <taxon>Mollusca</taxon>
        <taxon>Bivalvia</taxon>
        <taxon>Autobranchia</taxon>
        <taxon>Heteroconchia</taxon>
        <taxon>Euheterodonta</taxon>
        <taxon>Imparidentia</taxon>
        <taxon>Neoheterodontei</taxon>
        <taxon>Myida</taxon>
        <taxon>Dreissenoidea</taxon>
        <taxon>Dreissenidae</taxon>
        <taxon>Dreissena</taxon>
    </lineage>
</organism>
<dbReference type="Gene3D" id="1.20.1070.10">
    <property type="entry name" value="Rhodopsin 7-helix transmembrane proteins"/>
    <property type="match status" value="1"/>
</dbReference>
<protein>
    <recommendedName>
        <fullName evidence="4">G-protein coupled receptors family 1 profile domain-containing protein</fullName>
    </recommendedName>
</protein>